<organism evidence="3 4">
    <name type="scientific">Linnemannia exigua</name>
    <dbReference type="NCBI Taxonomy" id="604196"/>
    <lineage>
        <taxon>Eukaryota</taxon>
        <taxon>Fungi</taxon>
        <taxon>Fungi incertae sedis</taxon>
        <taxon>Mucoromycota</taxon>
        <taxon>Mortierellomycotina</taxon>
        <taxon>Mortierellomycetes</taxon>
        <taxon>Mortierellales</taxon>
        <taxon>Mortierellaceae</taxon>
        <taxon>Linnemannia</taxon>
    </lineage>
</organism>
<keyword evidence="4" id="KW-1185">Reference proteome</keyword>
<feature type="domain" description="Arm-like repeat" evidence="2">
    <location>
        <begin position="157"/>
        <end position="284"/>
    </location>
</feature>
<comment type="caution">
    <text evidence="3">The sequence shown here is derived from an EMBL/GenBank/DDBJ whole genome shotgun (WGS) entry which is preliminary data.</text>
</comment>
<dbReference type="Proteomes" id="UP001194580">
    <property type="component" value="Unassembled WGS sequence"/>
</dbReference>
<evidence type="ECO:0000313" key="3">
    <source>
        <dbReference type="EMBL" id="KAG0268664.1"/>
    </source>
</evidence>
<protein>
    <recommendedName>
        <fullName evidence="2">Arm-like repeat domain-containing protein</fullName>
    </recommendedName>
</protein>
<name>A0AAD4H302_9FUNG</name>
<evidence type="ECO:0000256" key="1">
    <source>
        <dbReference type="SAM" id="MobiDB-lite"/>
    </source>
</evidence>
<accession>A0AAD4H302</accession>
<feature type="non-terminal residue" evidence="3">
    <location>
        <position position="284"/>
    </location>
</feature>
<dbReference type="AlphaFoldDB" id="A0AAD4H302"/>
<sequence length="284" mass="31919">MSDNPLERLDSQVLGSDNPNSTVRIRKRDKLREFMRFPKSKSKDVTSMTSNQLTRPSSIVPLPVIQDAKLQPSIQPLQSNKALVVMDFFPDNLLKPVVKTELPRLHERIESTEQLVYCASLLRQNLLSPSAVPGDDEASDAALFLQESTLNKAEINWLKEMEKDLMERGHLCWLLTRMVEVLVADTSKDSVKIAEIVALGPVLQKEPYRHLFSSLIKDFDDAGILDVNILQGLVGLVQSASSDYLVSDDLVRILTTLRTRLQGTHQQSPEYAYHLTLAVSKVLD</sequence>
<evidence type="ECO:0000259" key="2">
    <source>
        <dbReference type="Pfam" id="PF23948"/>
    </source>
</evidence>
<dbReference type="EMBL" id="JAAAIL010001502">
    <property type="protein sequence ID" value="KAG0268664.1"/>
    <property type="molecule type" value="Genomic_DNA"/>
</dbReference>
<proteinExistence type="predicted"/>
<reference evidence="3" key="1">
    <citation type="journal article" date="2020" name="Fungal Divers.">
        <title>Resolving the Mortierellaceae phylogeny through synthesis of multi-gene phylogenetics and phylogenomics.</title>
        <authorList>
            <person name="Vandepol N."/>
            <person name="Liber J."/>
            <person name="Desiro A."/>
            <person name="Na H."/>
            <person name="Kennedy M."/>
            <person name="Barry K."/>
            <person name="Grigoriev I.V."/>
            <person name="Miller A.N."/>
            <person name="O'Donnell K."/>
            <person name="Stajich J.E."/>
            <person name="Bonito G."/>
        </authorList>
    </citation>
    <scope>NUCLEOTIDE SEQUENCE</scope>
    <source>
        <strain evidence="3">NRRL 28262</strain>
    </source>
</reference>
<dbReference type="InterPro" id="IPR056251">
    <property type="entry name" value="Arm_rpt_dom"/>
</dbReference>
<gene>
    <name evidence="3" type="ORF">BGZ95_002389</name>
</gene>
<feature type="compositionally biased region" description="Basic and acidic residues" evidence="1">
    <location>
        <begin position="1"/>
        <end position="10"/>
    </location>
</feature>
<feature type="region of interest" description="Disordered" evidence="1">
    <location>
        <begin position="1"/>
        <end position="21"/>
    </location>
</feature>
<dbReference type="Pfam" id="PF23948">
    <property type="entry name" value="ARM_5"/>
    <property type="match status" value="1"/>
</dbReference>
<evidence type="ECO:0000313" key="4">
    <source>
        <dbReference type="Proteomes" id="UP001194580"/>
    </source>
</evidence>